<gene>
    <name evidence="1" type="ORF">ACFOMH_09535</name>
</gene>
<proteinExistence type="predicted"/>
<protein>
    <submittedName>
        <fullName evidence="1">Uncharacterized protein</fullName>
    </submittedName>
</protein>
<keyword evidence="2" id="KW-1185">Reference proteome</keyword>
<comment type="caution">
    <text evidence="1">The sequence shown here is derived from an EMBL/GenBank/DDBJ whole genome shotgun (WGS) entry which is preliminary data.</text>
</comment>
<organism evidence="1 2">
    <name type="scientific">Paracoccus mangrovi</name>
    <dbReference type="NCBI Taxonomy" id="1715645"/>
    <lineage>
        <taxon>Bacteria</taxon>
        <taxon>Pseudomonadati</taxon>
        <taxon>Pseudomonadota</taxon>
        <taxon>Alphaproteobacteria</taxon>
        <taxon>Rhodobacterales</taxon>
        <taxon>Paracoccaceae</taxon>
        <taxon>Paracoccus</taxon>
    </lineage>
</organism>
<sequence length="253" mass="27985">MSGLYLEDFVDQRTLAPYIAERRADYEDKAVAFLRQSFASRTADLDEAALRGVVRLAYPRARLRGIRTERDHLKYLIAVMHWGSGFEDDPGHATRLERAGWRTAGGEPRLNPYLAPVLDQIDLWHRDIGLAGLNPARLRELSAGVPPTDTDARLARLADLWPGVAAATPEPDRRAALAQAADFATRSGLCDRGVLVYAAIAQLLGCGFGEDPLYPWAARALVSRMGADEAARALETGFVTWWKVVCEVRDELE</sequence>
<dbReference type="EMBL" id="JBHRXJ010000005">
    <property type="protein sequence ID" value="MFC3528415.1"/>
    <property type="molecule type" value="Genomic_DNA"/>
</dbReference>
<accession>A0ABV7R6M6</accession>
<evidence type="ECO:0000313" key="1">
    <source>
        <dbReference type="EMBL" id="MFC3528415.1"/>
    </source>
</evidence>
<reference evidence="2" key="1">
    <citation type="journal article" date="2019" name="Int. J. Syst. Evol. Microbiol.">
        <title>The Global Catalogue of Microorganisms (GCM) 10K type strain sequencing project: providing services to taxonomists for standard genome sequencing and annotation.</title>
        <authorList>
            <consortium name="The Broad Institute Genomics Platform"/>
            <consortium name="The Broad Institute Genome Sequencing Center for Infectious Disease"/>
            <person name="Wu L."/>
            <person name="Ma J."/>
        </authorList>
    </citation>
    <scope>NUCLEOTIDE SEQUENCE [LARGE SCALE GENOMIC DNA]</scope>
    <source>
        <strain evidence="2">KCTC 42899</strain>
    </source>
</reference>
<evidence type="ECO:0000313" key="2">
    <source>
        <dbReference type="Proteomes" id="UP001595721"/>
    </source>
</evidence>
<name>A0ABV7R6M6_9RHOB</name>
<dbReference type="Proteomes" id="UP001595721">
    <property type="component" value="Unassembled WGS sequence"/>
</dbReference>
<dbReference type="RefSeq" id="WP_377744129.1">
    <property type="nucleotide sequence ID" value="NZ_JBHRXJ010000005.1"/>
</dbReference>